<accession>A0A0F9Q296</accession>
<dbReference type="InterPro" id="IPR035901">
    <property type="entry name" value="GIY-YIG_endonuc_sf"/>
</dbReference>
<dbReference type="EMBL" id="LAZR01001854">
    <property type="protein sequence ID" value="KKN38060.1"/>
    <property type="molecule type" value="Genomic_DNA"/>
</dbReference>
<gene>
    <name evidence="3" type="ORF">LCGC14_0757100</name>
</gene>
<comment type="caution">
    <text evidence="3">The sequence shown here is derived from an EMBL/GenBank/DDBJ whole genome shotgun (WGS) entry which is preliminary data.</text>
</comment>
<evidence type="ECO:0000259" key="2">
    <source>
        <dbReference type="Pfam" id="PF13091"/>
    </source>
</evidence>
<feature type="domain" description="Phospholipase D-like" evidence="2">
    <location>
        <begin position="14"/>
        <end position="132"/>
    </location>
</feature>
<evidence type="ECO:0000259" key="1">
    <source>
        <dbReference type="Pfam" id="PF01541"/>
    </source>
</evidence>
<reference evidence="3" key="1">
    <citation type="journal article" date="2015" name="Nature">
        <title>Complex archaea that bridge the gap between prokaryotes and eukaryotes.</title>
        <authorList>
            <person name="Spang A."/>
            <person name="Saw J.H."/>
            <person name="Jorgensen S.L."/>
            <person name="Zaremba-Niedzwiedzka K."/>
            <person name="Martijn J."/>
            <person name="Lind A.E."/>
            <person name="van Eijk R."/>
            <person name="Schleper C."/>
            <person name="Guy L."/>
            <person name="Ettema T.J."/>
        </authorList>
    </citation>
    <scope>NUCLEOTIDE SEQUENCE</scope>
</reference>
<proteinExistence type="predicted"/>
<evidence type="ECO:0008006" key="4">
    <source>
        <dbReference type="Google" id="ProtNLM"/>
    </source>
</evidence>
<sequence length="249" mass="29346">MKVLDNPFAITNEILQIIKDSKDFLYLVSPYTQFEREESTELKIIKDAIISSLKRNVDVNFITRDPENEKIDPKKKLRFIHEEGCKIYLIPKLHSKLYCNESYALITSMNLFLASILNNKEIGVLLSKDLESPEFNEIITYVKELIRSATLKLNIKIEKKIVYVLKLGNDKWYVGKTGNLKQRLYQHKTGKNSPWIQMNRVIDVKETIPNGDLKEITLDYMRKYGWENVRGYAWSQWNMKNPPRELRNK</sequence>
<dbReference type="Pfam" id="PF13091">
    <property type="entry name" value="PLDc_2"/>
    <property type="match status" value="1"/>
</dbReference>
<name>A0A0F9Q296_9ZZZZ</name>
<dbReference type="InterPro" id="IPR000305">
    <property type="entry name" value="GIY-YIG_endonuc"/>
</dbReference>
<dbReference type="Gene3D" id="3.40.1440.10">
    <property type="entry name" value="GIY-YIG endonuclease"/>
    <property type="match status" value="1"/>
</dbReference>
<feature type="domain" description="GIY-YIG" evidence="1">
    <location>
        <begin position="160"/>
        <end position="194"/>
    </location>
</feature>
<evidence type="ECO:0000313" key="3">
    <source>
        <dbReference type="EMBL" id="KKN38060.1"/>
    </source>
</evidence>
<dbReference type="InterPro" id="IPR025202">
    <property type="entry name" value="PLD-like_dom"/>
</dbReference>
<dbReference type="SUPFAM" id="SSF56024">
    <property type="entry name" value="Phospholipase D/nuclease"/>
    <property type="match status" value="1"/>
</dbReference>
<dbReference type="AlphaFoldDB" id="A0A0F9Q296"/>
<dbReference type="Pfam" id="PF01541">
    <property type="entry name" value="GIY-YIG"/>
    <property type="match status" value="1"/>
</dbReference>
<organism evidence="3">
    <name type="scientific">marine sediment metagenome</name>
    <dbReference type="NCBI Taxonomy" id="412755"/>
    <lineage>
        <taxon>unclassified sequences</taxon>
        <taxon>metagenomes</taxon>
        <taxon>ecological metagenomes</taxon>
    </lineage>
</organism>
<dbReference type="SUPFAM" id="SSF82771">
    <property type="entry name" value="GIY-YIG endonuclease"/>
    <property type="match status" value="1"/>
</dbReference>
<protein>
    <recommendedName>
        <fullName evidence="4">GIY-YIG domain-containing protein</fullName>
    </recommendedName>
</protein>
<dbReference type="Gene3D" id="3.30.870.10">
    <property type="entry name" value="Endonuclease Chain A"/>
    <property type="match status" value="1"/>
</dbReference>